<dbReference type="GO" id="GO:0032259">
    <property type="term" value="P:methylation"/>
    <property type="evidence" value="ECO:0007669"/>
    <property type="project" value="UniProtKB-KW"/>
</dbReference>
<dbReference type="Gene3D" id="3.40.50.150">
    <property type="entry name" value="Vaccinia Virus protein VP39"/>
    <property type="match status" value="1"/>
</dbReference>
<dbReference type="PANTHER" id="PTHR44942:SF4">
    <property type="entry name" value="METHYLTRANSFERASE TYPE 11 DOMAIN-CONTAINING PROTEIN"/>
    <property type="match status" value="1"/>
</dbReference>
<name>A0AAU8JH80_9CYAN</name>
<dbReference type="InterPro" id="IPR051052">
    <property type="entry name" value="Diverse_substrate_MTase"/>
</dbReference>
<dbReference type="CDD" id="cd02440">
    <property type="entry name" value="AdoMet_MTases"/>
    <property type="match status" value="1"/>
</dbReference>
<comment type="similarity">
    <text evidence="1">Belongs to the methyltransferase superfamily.</text>
</comment>
<organism evidence="5">
    <name type="scientific">Planktothricoides raciborskii GIHE-MW2</name>
    <dbReference type="NCBI Taxonomy" id="2792601"/>
    <lineage>
        <taxon>Bacteria</taxon>
        <taxon>Bacillati</taxon>
        <taxon>Cyanobacteriota</taxon>
        <taxon>Cyanophyceae</taxon>
        <taxon>Oscillatoriophycideae</taxon>
        <taxon>Oscillatoriales</taxon>
        <taxon>Oscillatoriaceae</taxon>
        <taxon>Planktothricoides</taxon>
    </lineage>
</organism>
<dbReference type="EMBL" id="CP159837">
    <property type="protein sequence ID" value="XCM37487.1"/>
    <property type="molecule type" value="Genomic_DNA"/>
</dbReference>
<feature type="domain" description="Methyltransferase type 11" evidence="4">
    <location>
        <begin position="56"/>
        <end position="150"/>
    </location>
</feature>
<sequence length="222" mass="24865">MNQLSSIKLLPPETLLKTGAVDHADWNYRPILGWIQRQRFNLIISLLAKERVNRLLEVGYGSGVFMPELSDRCRELYGIDIHQKQASVNKVLAEFNISAKLYSGSATLLPFKNNFFDCLVAVSSLEFIDNLDAASQEMQRVLKPGGSLVVVTPGASKIVDIGLKLLTGKSAKNDYGDRRQSLIPTLLKYFTIQQKTTVPRFDSGLFCLYTGLKLCPRLKKKI</sequence>
<dbReference type="GO" id="GO:0008757">
    <property type="term" value="F:S-adenosylmethionine-dependent methyltransferase activity"/>
    <property type="evidence" value="ECO:0007669"/>
    <property type="project" value="InterPro"/>
</dbReference>
<dbReference type="SUPFAM" id="SSF53335">
    <property type="entry name" value="S-adenosyl-L-methionine-dependent methyltransferases"/>
    <property type="match status" value="1"/>
</dbReference>
<proteinExistence type="inferred from homology"/>
<evidence type="ECO:0000259" key="4">
    <source>
        <dbReference type="Pfam" id="PF08241"/>
    </source>
</evidence>
<dbReference type="InterPro" id="IPR029063">
    <property type="entry name" value="SAM-dependent_MTases_sf"/>
</dbReference>
<evidence type="ECO:0000256" key="1">
    <source>
        <dbReference type="ARBA" id="ARBA00008361"/>
    </source>
</evidence>
<keyword evidence="2 5" id="KW-0489">Methyltransferase</keyword>
<evidence type="ECO:0000313" key="5">
    <source>
        <dbReference type="EMBL" id="XCM37487.1"/>
    </source>
</evidence>
<gene>
    <name evidence="5" type="ORF">ABWT76_000252</name>
</gene>
<evidence type="ECO:0000256" key="3">
    <source>
        <dbReference type="ARBA" id="ARBA00022679"/>
    </source>
</evidence>
<reference evidence="5" key="1">
    <citation type="submission" date="2024-07" db="EMBL/GenBank/DDBJ databases">
        <authorList>
            <person name="Kim Y.J."/>
            <person name="Jeong J.Y."/>
        </authorList>
    </citation>
    <scope>NUCLEOTIDE SEQUENCE</scope>
    <source>
        <strain evidence="5">GIHE-MW2</strain>
    </source>
</reference>
<keyword evidence="3" id="KW-0808">Transferase</keyword>
<protein>
    <submittedName>
        <fullName evidence="5">Class I SAM-dependent methyltransferase</fullName>
    </submittedName>
</protein>
<dbReference type="PANTHER" id="PTHR44942">
    <property type="entry name" value="METHYLTRANSF_11 DOMAIN-CONTAINING PROTEIN"/>
    <property type="match status" value="1"/>
</dbReference>
<evidence type="ECO:0000256" key="2">
    <source>
        <dbReference type="ARBA" id="ARBA00022603"/>
    </source>
</evidence>
<dbReference type="InterPro" id="IPR013216">
    <property type="entry name" value="Methyltransf_11"/>
</dbReference>
<dbReference type="AlphaFoldDB" id="A0AAU8JH80"/>
<accession>A0AAU8JH80</accession>
<dbReference type="RefSeq" id="WP_054465165.1">
    <property type="nucleotide sequence ID" value="NZ_CP159837.1"/>
</dbReference>
<dbReference type="Pfam" id="PF08241">
    <property type="entry name" value="Methyltransf_11"/>
    <property type="match status" value="1"/>
</dbReference>